<feature type="binding site" evidence="1">
    <location>
        <begin position="92"/>
        <end position="99"/>
    </location>
    <ligand>
        <name>ATP</name>
        <dbReference type="ChEBI" id="CHEBI:30616"/>
    </ligand>
</feature>
<dbReference type="GO" id="GO:0005874">
    <property type="term" value="C:microtubule"/>
    <property type="evidence" value="ECO:0007669"/>
    <property type="project" value="TreeGrafter"/>
</dbReference>
<dbReference type="GO" id="GO:0008017">
    <property type="term" value="F:microtubule binding"/>
    <property type="evidence" value="ECO:0007669"/>
    <property type="project" value="InterPro"/>
</dbReference>
<sequence>MLPNLRKQSDLAPSRKSLSSSAASSYQISVGVRIRPSRSPEMPSSLDITTHLQPNHLMHPETTQDSMYSTLIKTHMMPSLRDNFSTSMIAYGQTGSGKTHTIFGPEGCLRPDKSIDWGLMPRLLRDLMEEEGVSISVSAVEVYQDLAYDLMNNSAPLTVGTKGRDQHTETVSGAQMRKVKVAGPLAGQKGASSGGAHPAGCYCCYCERAKMKKQEDFKKMMAERRGEPYFGKGVDPFKDGIKTKKKSQLGMGYPNRARRSSNVDYATVGEKVQMLQDLPAILAFCRTVELSRASASHDLNERSSRSHCLVTVHVISTVGSKTVHNKCLLVDLAGSERIAKSKVEGVEKAQAIEINKSLSALGRVVKSLAAKNSHVPYRDSTLTMLLKDSFGGRASTTVVVCVSGVEAHDEETVRSLQFGERLGGVRRSMVARNAEVSEEHLEGGKAEMEARLRVMKAELEGLDPGGVDPSATNPAAIRKFEKDSKRLNALGDRLKAAEASEYDAGRKGGGDVATLREQWTHLNDDVERVKGAVDRLTKRQFWREPSKAWQRKDREIRELEGRIMLIK</sequence>
<keyword evidence="1" id="KW-0067">ATP-binding</keyword>
<dbReference type="EMBL" id="BLQM01000018">
    <property type="protein sequence ID" value="GMH51020.1"/>
    <property type="molecule type" value="Genomic_DNA"/>
</dbReference>
<evidence type="ECO:0000313" key="4">
    <source>
        <dbReference type="Proteomes" id="UP001162640"/>
    </source>
</evidence>
<organism evidence="3 4">
    <name type="scientific">Triparma laevis f. inornata</name>
    <dbReference type="NCBI Taxonomy" id="1714386"/>
    <lineage>
        <taxon>Eukaryota</taxon>
        <taxon>Sar</taxon>
        <taxon>Stramenopiles</taxon>
        <taxon>Ochrophyta</taxon>
        <taxon>Bolidophyceae</taxon>
        <taxon>Parmales</taxon>
        <taxon>Triparmaceae</taxon>
        <taxon>Triparma</taxon>
    </lineage>
</organism>
<comment type="caution">
    <text evidence="3">The sequence shown here is derived from an EMBL/GenBank/DDBJ whole genome shotgun (WGS) entry which is preliminary data.</text>
</comment>
<gene>
    <name evidence="3" type="ORF">TL16_g00927</name>
</gene>
<dbReference type="GO" id="GO:0003777">
    <property type="term" value="F:microtubule motor activity"/>
    <property type="evidence" value="ECO:0007669"/>
    <property type="project" value="InterPro"/>
</dbReference>
<dbReference type="PANTHER" id="PTHR24115">
    <property type="entry name" value="KINESIN-RELATED"/>
    <property type="match status" value="1"/>
</dbReference>
<dbReference type="GO" id="GO:0005524">
    <property type="term" value="F:ATP binding"/>
    <property type="evidence" value="ECO:0007669"/>
    <property type="project" value="UniProtKB-UniRule"/>
</dbReference>
<reference evidence="4" key="1">
    <citation type="journal article" date="2023" name="Commun. Biol.">
        <title>Genome analysis of Parmales, the sister group of diatoms, reveals the evolutionary specialization of diatoms from phago-mixotrophs to photoautotrophs.</title>
        <authorList>
            <person name="Ban H."/>
            <person name="Sato S."/>
            <person name="Yoshikawa S."/>
            <person name="Yamada K."/>
            <person name="Nakamura Y."/>
            <person name="Ichinomiya M."/>
            <person name="Sato N."/>
            <person name="Blanc-Mathieu R."/>
            <person name="Endo H."/>
            <person name="Kuwata A."/>
            <person name="Ogata H."/>
        </authorList>
    </citation>
    <scope>NUCLEOTIDE SEQUENCE [LARGE SCALE GENOMIC DNA]</scope>
</reference>
<dbReference type="AlphaFoldDB" id="A0A9W7DQX0"/>
<dbReference type="InterPro" id="IPR036961">
    <property type="entry name" value="Kinesin_motor_dom_sf"/>
</dbReference>
<evidence type="ECO:0000313" key="3">
    <source>
        <dbReference type="EMBL" id="GMH51020.1"/>
    </source>
</evidence>
<dbReference type="InterPro" id="IPR027417">
    <property type="entry name" value="P-loop_NTPase"/>
</dbReference>
<dbReference type="SMART" id="SM00129">
    <property type="entry name" value="KISc"/>
    <property type="match status" value="1"/>
</dbReference>
<feature type="domain" description="Kinesin motor" evidence="2">
    <location>
        <begin position="27"/>
        <end position="425"/>
    </location>
</feature>
<dbReference type="GO" id="GO:0005871">
    <property type="term" value="C:kinesin complex"/>
    <property type="evidence" value="ECO:0007669"/>
    <property type="project" value="TreeGrafter"/>
</dbReference>
<dbReference type="InterPro" id="IPR001752">
    <property type="entry name" value="Kinesin_motor_dom"/>
</dbReference>
<evidence type="ECO:0000256" key="1">
    <source>
        <dbReference type="PROSITE-ProRule" id="PRU00283"/>
    </source>
</evidence>
<dbReference type="Pfam" id="PF00225">
    <property type="entry name" value="Kinesin"/>
    <property type="match status" value="2"/>
</dbReference>
<proteinExistence type="inferred from homology"/>
<dbReference type="InterPro" id="IPR027640">
    <property type="entry name" value="Kinesin-like_fam"/>
</dbReference>
<name>A0A9W7DQX0_9STRA</name>
<protein>
    <recommendedName>
        <fullName evidence="2">Kinesin motor domain-containing protein</fullName>
    </recommendedName>
</protein>
<dbReference type="Gene3D" id="3.40.850.10">
    <property type="entry name" value="Kinesin motor domain"/>
    <property type="match status" value="2"/>
</dbReference>
<dbReference type="GO" id="GO:0007018">
    <property type="term" value="P:microtubule-based movement"/>
    <property type="evidence" value="ECO:0007669"/>
    <property type="project" value="InterPro"/>
</dbReference>
<evidence type="ECO:0000259" key="2">
    <source>
        <dbReference type="PROSITE" id="PS50067"/>
    </source>
</evidence>
<comment type="similarity">
    <text evidence="1">Belongs to the TRAFAC class myosin-kinesin ATPase superfamily. Kinesin family.</text>
</comment>
<dbReference type="Proteomes" id="UP001162640">
    <property type="component" value="Unassembled WGS sequence"/>
</dbReference>
<dbReference type="PRINTS" id="PR00380">
    <property type="entry name" value="KINESINHEAVY"/>
</dbReference>
<dbReference type="PROSITE" id="PS50067">
    <property type="entry name" value="KINESIN_MOTOR_2"/>
    <property type="match status" value="1"/>
</dbReference>
<dbReference type="GO" id="GO:0016887">
    <property type="term" value="F:ATP hydrolysis activity"/>
    <property type="evidence" value="ECO:0007669"/>
    <property type="project" value="TreeGrafter"/>
</dbReference>
<dbReference type="SUPFAM" id="SSF52540">
    <property type="entry name" value="P-loop containing nucleoside triphosphate hydrolases"/>
    <property type="match status" value="1"/>
</dbReference>
<keyword evidence="1" id="KW-0505">Motor protein</keyword>
<keyword evidence="1" id="KW-0547">Nucleotide-binding</keyword>
<accession>A0A9W7DQX0</accession>